<proteinExistence type="predicted"/>
<name>A0A1I7UC72_9PELO</name>
<dbReference type="PANTHER" id="PTHR21503">
    <property type="entry name" value="F-BOX-CONTAINING HYPOTHETICAL PROTEIN C.ELEGANS"/>
    <property type="match status" value="1"/>
</dbReference>
<evidence type="ECO:0000313" key="3">
    <source>
        <dbReference type="Proteomes" id="UP000095282"/>
    </source>
</evidence>
<dbReference type="AlphaFoldDB" id="A0A1I7UC72"/>
<dbReference type="WBParaSite" id="Csp11.Scaffold629.g7858.t1">
    <property type="protein sequence ID" value="Csp11.Scaffold629.g7858.t1"/>
    <property type="gene ID" value="Csp11.Scaffold629.g7858"/>
</dbReference>
<keyword evidence="3" id="KW-1185">Reference proteome</keyword>
<dbReference type="Pfam" id="PF07735">
    <property type="entry name" value="FBA_2"/>
    <property type="match status" value="1"/>
</dbReference>
<protein>
    <submittedName>
        <fullName evidence="4">FBA_2 domain-containing protein</fullName>
    </submittedName>
</protein>
<keyword evidence="1" id="KW-0175">Coiled coil</keyword>
<sequence>MHKIRLLNAPDSAISLIIQLMSLPEKCQAIIPEEADRETRDTNQKALDIAQRLHSVFTPNHCECSIIVYKHRGNDLKDFVNRTFELPFNSVGICADFVDDSITVDEANFLINTVPSSCSLTVNGFIPIDFQNEKAFKFNSVYYSSAGWVSFENLIAIRNSRNVGLGFTSFDISDINNFLHYWINCEEEMMKSLNLHLKKDRIENAKEVLATLVCMYENNSEDFICVVKARNDKNRKRILGKLTIQKRAGHIVFTTFEDKESSRDTLKALENVQKHKNLNLEIREMKKEEIEKRKIHKEMEEGNPLKEEALKEAERLRYKIKESEKQFEAVRRLLIGRRYRYTIP</sequence>
<dbReference type="PANTHER" id="PTHR21503:SF8">
    <property type="entry name" value="F-BOX ASSOCIATED DOMAIN-CONTAINING PROTEIN-RELATED"/>
    <property type="match status" value="1"/>
</dbReference>
<organism evidence="3 4">
    <name type="scientific">Caenorhabditis tropicalis</name>
    <dbReference type="NCBI Taxonomy" id="1561998"/>
    <lineage>
        <taxon>Eukaryota</taxon>
        <taxon>Metazoa</taxon>
        <taxon>Ecdysozoa</taxon>
        <taxon>Nematoda</taxon>
        <taxon>Chromadorea</taxon>
        <taxon>Rhabditida</taxon>
        <taxon>Rhabditina</taxon>
        <taxon>Rhabditomorpha</taxon>
        <taxon>Rhabditoidea</taxon>
        <taxon>Rhabditidae</taxon>
        <taxon>Peloderinae</taxon>
        <taxon>Caenorhabditis</taxon>
    </lineage>
</organism>
<evidence type="ECO:0000259" key="2">
    <source>
        <dbReference type="Pfam" id="PF07735"/>
    </source>
</evidence>
<accession>A0A1I7UC72</accession>
<dbReference type="InterPro" id="IPR012885">
    <property type="entry name" value="F-box_Sdz-33"/>
</dbReference>
<feature type="coiled-coil region" evidence="1">
    <location>
        <begin position="306"/>
        <end position="333"/>
    </location>
</feature>
<evidence type="ECO:0000256" key="1">
    <source>
        <dbReference type="SAM" id="Coils"/>
    </source>
</evidence>
<dbReference type="Proteomes" id="UP000095282">
    <property type="component" value="Unplaced"/>
</dbReference>
<evidence type="ECO:0000313" key="4">
    <source>
        <dbReference type="WBParaSite" id="Csp11.Scaffold629.g7858.t1"/>
    </source>
</evidence>
<reference evidence="4" key="1">
    <citation type="submission" date="2016-11" db="UniProtKB">
        <authorList>
            <consortium name="WormBaseParasite"/>
        </authorList>
    </citation>
    <scope>IDENTIFICATION</scope>
</reference>
<feature type="domain" description="Sdz-33 F-box" evidence="2">
    <location>
        <begin position="136"/>
        <end position="194"/>
    </location>
</feature>